<keyword evidence="4 5" id="KW-0732">Signal</keyword>
<dbReference type="CDD" id="cd08498">
    <property type="entry name" value="PBP2_NikA_DppA_OppA_like_2"/>
    <property type="match status" value="1"/>
</dbReference>
<feature type="chain" id="PRO_5033776044" evidence="5">
    <location>
        <begin position="24"/>
        <end position="537"/>
    </location>
</feature>
<accession>A0A2Y9B5H4</accession>
<keyword evidence="3" id="KW-0813">Transport</keyword>
<dbReference type="Gene3D" id="3.40.190.10">
    <property type="entry name" value="Periplasmic binding protein-like II"/>
    <property type="match status" value="1"/>
</dbReference>
<dbReference type="InterPro" id="IPR039424">
    <property type="entry name" value="SBP_5"/>
</dbReference>
<evidence type="ECO:0000256" key="3">
    <source>
        <dbReference type="ARBA" id="ARBA00022448"/>
    </source>
</evidence>
<dbReference type="SUPFAM" id="SSF53850">
    <property type="entry name" value="Periplasmic binding protein-like II"/>
    <property type="match status" value="1"/>
</dbReference>
<dbReference type="Pfam" id="PF00496">
    <property type="entry name" value="SBP_bac_5"/>
    <property type="match status" value="1"/>
</dbReference>
<dbReference type="PANTHER" id="PTHR30290:SF9">
    <property type="entry name" value="OLIGOPEPTIDE-BINDING PROTEIN APPA"/>
    <property type="match status" value="1"/>
</dbReference>
<organism evidence="8 10">
    <name type="scientific">Jannaschia seohaensis</name>
    <dbReference type="NCBI Taxonomy" id="475081"/>
    <lineage>
        <taxon>Bacteria</taxon>
        <taxon>Pseudomonadati</taxon>
        <taxon>Pseudomonadota</taxon>
        <taxon>Alphaproteobacteria</taxon>
        <taxon>Rhodobacterales</taxon>
        <taxon>Roseobacteraceae</taxon>
        <taxon>Jannaschia</taxon>
    </lineage>
</organism>
<dbReference type="GO" id="GO:0043190">
    <property type="term" value="C:ATP-binding cassette (ABC) transporter complex"/>
    <property type="evidence" value="ECO:0007669"/>
    <property type="project" value="InterPro"/>
</dbReference>
<dbReference type="EMBL" id="UETC01000026">
    <property type="protein sequence ID" value="SSA51814.1"/>
    <property type="molecule type" value="Genomic_DNA"/>
</dbReference>
<reference evidence="8 10" key="1">
    <citation type="submission" date="2016-10" db="EMBL/GenBank/DDBJ databases">
        <authorList>
            <person name="Cai Z."/>
        </authorList>
    </citation>
    <scope>NUCLEOTIDE SEQUENCE [LARGE SCALE GENOMIC DNA]</scope>
    <source>
        <strain evidence="8 10">DSM 25227</strain>
    </source>
</reference>
<reference evidence="7 9" key="2">
    <citation type="submission" date="2018-03" db="EMBL/GenBank/DDBJ databases">
        <title>Genomic Encyclopedia of Archaeal and Bacterial Type Strains, Phase II (KMG-II): from individual species to whole genera.</title>
        <authorList>
            <person name="Goeker M."/>
        </authorList>
    </citation>
    <scope>NUCLEOTIDE SEQUENCE [LARGE SCALE GENOMIC DNA]</scope>
    <source>
        <strain evidence="7 9">DSM 25227</strain>
    </source>
</reference>
<feature type="domain" description="Solute-binding protein family 5" evidence="6">
    <location>
        <begin position="68"/>
        <end position="446"/>
    </location>
</feature>
<dbReference type="OrthoDB" id="9803988at2"/>
<protein>
    <submittedName>
        <fullName evidence="8">Peptide/nickel transport system substrate-binding protein</fullName>
    </submittedName>
</protein>
<dbReference type="Proteomes" id="UP000245839">
    <property type="component" value="Unassembled WGS sequence"/>
</dbReference>
<keyword evidence="9" id="KW-1185">Reference proteome</keyword>
<dbReference type="InterPro" id="IPR000914">
    <property type="entry name" value="SBP_5_dom"/>
</dbReference>
<dbReference type="GO" id="GO:0015833">
    <property type="term" value="P:peptide transport"/>
    <property type="evidence" value="ECO:0007669"/>
    <property type="project" value="TreeGrafter"/>
</dbReference>
<gene>
    <name evidence="7" type="ORF">BCF38_12618</name>
    <name evidence="8" type="ORF">SAMN05421539_12618</name>
</gene>
<dbReference type="RefSeq" id="WP_109566567.1">
    <property type="nucleotide sequence ID" value="NZ_QGDJ01000026.1"/>
</dbReference>
<dbReference type="Gene3D" id="3.10.105.10">
    <property type="entry name" value="Dipeptide-binding Protein, Domain 3"/>
    <property type="match status" value="1"/>
</dbReference>
<feature type="signal peptide" evidence="5">
    <location>
        <begin position="1"/>
        <end position="23"/>
    </location>
</feature>
<proteinExistence type="inferred from homology"/>
<comment type="similarity">
    <text evidence="2">Belongs to the bacterial solute-binding protein 5 family.</text>
</comment>
<evidence type="ECO:0000313" key="8">
    <source>
        <dbReference type="EMBL" id="SSA51814.1"/>
    </source>
</evidence>
<dbReference type="InterPro" id="IPR023765">
    <property type="entry name" value="SBP_5_CS"/>
</dbReference>
<dbReference type="PANTHER" id="PTHR30290">
    <property type="entry name" value="PERIPLASMIC BINDING COMPONENT OF ABC TRANSPORTER"/>
    <property type="match status" value="1"/>
</dbReference>
<evidence type="ECO:0000313" key="9">
    <source>
        <dbReference type="Proteomes" id="UP000245839"/>
    </source>
</evidence>
<evidence type="ECO:0000259" key="6">
    <source>
        <dbReference type="Pfam" id="PF00496"/>
    </source>
</evidence>
<evidence type="ECO:0000256" key="2">
    <source>
        <dbReference type="ARBA" id="ARBA00005695"/>
    </source>
</evidence>
<dbReference type="PROSITE" id="PS01040">
    <property type="entry name" value="SBP_BACTERIAL_5"/>
    <property type="match status" value="1"/>
</dbReference>
<dbReference type="InterPro" id="IPR030678">
    <property type="entry name" value="Peptide/Ni-bd"/>
</dbReference>
<evidence type="ECO:0000256" key="4">
    <source>
        <dbReference type="ARBA" id="ARBA00022729"/>
    </source>
</evidence>
<dbReference type="EMBL" id="QGDJ01000026">
    <property type="protein sequence ID" value="PWJ10055.1"/>
    <property type="molecule type" value="Genomic_DNA"/>
</dbReference>
<dbReference type="AlphaFoldDB" id="A0A2Y9B5H4"/>
<evidence type="ECO:0000313" key="7">
    <source>
        <dbReference type="EMBL" id="PWJ10055.1"/>
    </source>
</evidence>
<name>A0A2Y9B5H4_9RHOB</name>
<evidence type="ECO:0000256" key="1">
    <source>
        <dbReference type="ARBA" id="ARBA00004418"/>
    </source>
</evidence>
<dbReference type="PIRSF" id="PIRSF002741">
    <property type="entry name" value="MppA"/>
    <property type="match status" value="1"/>
</dbReference>
<sequence>MRYQMSWLLAGGLVVTGPAVAVAQDVLTIGVRSEAASMDPHWTQLSGDTQVQEHIFERLVGLSPTSQPIPGLAVSWEPIDETTWEFKLREGVKWHDGEDFTADDVIFTYDRLRAGVSGAPASPAFQLEKGGKQWMKVDDYTVHITTDGPYPTMAEDLAMLPIIAEHAASGAEPSVDFNTGAAAIGTGPYMFEEYSPGSQITVKAFNDYWGGEPHWDQVVFRPVGQDSAHLAALLNGDVDMIDYPPTIDIPQIVENPDFTVSTIPADRLIYIIPGNKHVEPFITDVDGAPMMPNPLRDWRVRKALSLAINREAIRDRIMGGASLPAKNIVPPGFFGYVEELEADPYDPEQAQALLAEAGYGDGFNITLHGPNDRYINDQRILEAVAQMWSRVGLPTEVDAMPRNVFFSRLIRGDELSMPGFDVPEFSIALTGWGTVAGEATYTVSGTLETYNAATGGGNGNFGRYSNAEVDARSVRAKRTIDNDERRAILEEAITIGMEDYAYIPIHFQVNQWAMKSNLEHEPRTNERTRAMDVRRVD</sequence>
<evidence type="ECO:0000256" key="5">
    <source>
        <dbReference type="SAM" id="SignalP"/>
    </source>
</evidence>
<evidence type="ECO:0000313" key="10">
    <source>
        <dbReference type="Proteomes" id="UP000251571"/>
    </source>
</evidence>
<dbReference type="Proteomes" id="UP000251571">
    <property type="component" value="Unassembled WGS sequence"/>
</dbReference>
<dbReference type="GO" id="GO:0030288">
    <property type="term" value="C:outer membrane-bounded periplasmic space"/>
    <property type="evidence" value="ECO:0007669"/>
    <property type="project" value="UniProtKB-ARBA"/>
</dbReference>
<comment type="subcellular location">
    <subcellularLocation>
        <location evidence="1">Periplasm</location>
    </subcellularLocation>
</comment>
<dbReference type="GO" id="GO:1904680">
    <property type="term" value="F:peptide transmembrane transporter activity"/>
    <property type="evidence" value="ECO:0007669"/>
    <property type="project" value="TreeGrafter"/>
</dbReference>